<dbReference type="SUPFAM" id="SSF81660">
    <property type="entry name" value="Metal cation-transporting ATPase, ATP-binding domain N"/>
    <property type="match status" value="1"/>
</dbReference>
<dbReference type="InterPro" id="IPR006068">
    <property type="entry name" value="ATPase_P-typ_cation-transptr_C"/>
</dbReference>
<evidence type="ECO:0000313" key="17">
    <source>
        <dbReference type="Proteomes" id="UP000199533"/>
    </source>
</evidence>
<keyword evidence="4" id="KW-1003">Cell membrane</keyword>
<dbReference type="Gene3D" id="3.40.50.1000">
    <property type="entry name" value="HAD superfamily/HAD-like"/>
    <property type="match status" value="1"/>
</dbReference>
<dbReference type="FunFam" id="2.70.150.10:FF:000016">
    <property type="entry name" value="Calcium-transporting P-type ATPase putative"/>
    <property type="match status" value="1"/>
</dbReference>
<dbReference type="InterPro" id="IPR050510">
    <property type="entry name" value="Cation_transp_ATPase_P-type"/>
</dbReference>
<dbReference type="PROSITE" id="PS00154">
    <property type="entry name" value="ATPASE_E1_E2"/>
    <property type="match status" value="1"/>
</dbReference>
<feature type="transmembrane region" description="Helical" evidence="14">
    <location>
        <begin position="821"/>
        <end position="840"/>
    </location>
</feature>
<dbReference type="SFLD" id="SFLDS00003">
    <property type="entry name" value="Haloacid_Dehalogenase"/>
    <property type="match status" value="1"/>
</dbReference>
<keyword evidence="5" id="KW-0406">Ion transport</keyword>
<keyword evidence="13 14" id="KW-0472">Membrane</keyword>
<dbReference type="SUPFAM" id="SSF56784">
    <property type="entry name" value="HAD-like"/>
    <property type="match status" value="1"/>
</dbReference>
<dbReference type="STRING" id="52441.SAMN05216302_101075"/>
<dbReference type="AlphaFoldDB" id="A0A1I4AWL1"/>
<dbReference type="PRINTS" id="PR00119">
    <property type="entry name" value="CATATPASE"/>
</dbReference>
<evidence type="ECO:0000256" key="1">
    <source>
        <dbReference type="ARBA" id="ARBA00004651"/>
    </source>
</evidence>
<dbReference type="PANTHER" id="PTHR43294">
    <property type="entry name" value="SODIUM/POTASSIUM-TRANSPORTING ATPASE SUBUNIT ALPHA"/>
    <property type="match status" value="1"/>
</dbReference>
<dbReference type="NCBIfam" id="TIGR01494">
    <property type="entry name" value="ATPase_P-type"/>
    <property type="match status" value="2"/>
</dbReference>
<dbReference type="InterPro" id="IPR004014">
    <property type="entry name" value="ATPase_P-typ_cation-transptr_N"/>
</dbReference>
<dbReference type="GO" id="GO:0016887">
    <property type="term" value="F:ATP hydrolysis activity"/>
    <property type="evidence" value="ECO:0007669"/>
    <property type="project" value="InterPro"/>
</dbReference>
<evidence type="ECO:0000256" key="12">
    <source>
        <dbReference type="ARBA" id="ARBA00022989"/>
    </source>
</evidence>
<dbReference type="GO" id="GO:0140352">
    <property type="term" value="P:export from cell"/>
    <property type="evidence" value="ECO:0007669"/>
    <property type="project" value="UniProtKB-ARBA"/>
</dbReference>
<dbReference type="InterPro" id="IPR018303">
    <property type="entry name" value="ATPase_P-typ_P_site"/>
</dbReference>
<evidence type="ECO:0000256" key="11">
    <source>
        <dbReference type="ARBA" id="ARBA00022967"/>
    </source>
</evidence>
<dbReference type="SUPFAM" id="SSF81665">
    <property type="entry name" value="Calcium ATPase, transmembrane domain M"/>
    <property type="match status" value="1"/>
</dbReference>
<dbReference type="InterPro" id="IPR001757">
    <property type="entry name" value="P_typ_ATPase"/>
</dbReference>
<protein>
    <recommendedName>
        <fullName evidence="3">P-type Ca(2+) transporter</fullName>
        <ecNumber evidence="3">7.2.2.10</ecNumber>
    </recommendedName>
</protein>
<dbReference type="Pfam" id="PF08282">
    <property type="entry name" value="Hydrolase_3"/>
    <property type="match status" value="1"/>
</dbReference>
<dbReference type="NCBIfam" id="TIGR01517">
    <property type="entry name" value="ATPase-IIB_Ca"/>
    <property type="match status" value="1"/>
</dbReference>
<name>A0A1I4AWL1_9PROT</name>
<keyword evidence="12 14" id="KW-1133">Transmembrane helix</keyword>
<sequence length="889" mass="96386">MNQNNPWHCWSADKTANELDSDLKQGLTANEAAKRLEKYGPNRIERGARRTPLHIFVSQFADFMILVLLVAAIVSGMVGELKDSVAIIVIVVLNAIIGTVQEYRAQRAIAALQKMAAPEATVIREGKRETISAANLVPGDLVLLEAGNVVPADFRLLETNQLQVDESALTGESHTVPKHTDALAEADLPLGDRRNMAFNGTMVTRGNGRGLVIATGMASEIGNIATLLQQEESVKTPLQIRLAQFGKHLALAILVVCAFIFGAGLLQQQPVLLMFLTAVSLAVAAIPEALPAVVTISLALGARKLGRRNALVRRLPAVETLGSVTYICSDKTGTLTQNQMHVEALFANDSRLAELPAVDNQNELWQRLGQALALNNTVYDQSTGDEARGDASIAGDPTEVALYLAAKQAGFDKAALSRQLPRVGELAFDENRKCMSTLHQSDAGIVSFTKGAPEAILTACRDTLTSQGNQALDQKRIQQQVDALAAEGYRVLAVGCREFSSSPAKYTPEQIEADLTFLGLVAMIDPPREEVPQAVADCRAAGIVPVMITGDHPATASSIARRLGIANENDPVMTGHELKKLSDDELAQRVRDLRIYARVDPRQKIRIVSALQQQGEFVAMTGDGVNDAPALKRAGIGVAMGKKGTDVAREAADMVLLDDNFATIVAAVKEGRRIFDDIRKFIKYTMTSNSGEIWTLVLAMLLGLPLPLLPIHILWINLVTDGLPGLALASEPAERKVMQRDPRPPQENIFAHGMWQHIIFVGILIGALSIGAQIWAIDQGVDHWQTIVFTTLTFAQLFHVMAIRSDRDSLFSIGLFSNPQLIGAVVLTVMLQLAVIYTPFLNDIFKTAPLPLDELLICVLLASVVFVVVEVEKWMVRSGWLYGNRGQGS</sequence>
<evidence type="ECO:0000256" key="9">
    <source>
        <dbReference type="ARBA" id="ARBA00022837"/>
    </source>
</evidence>
<dbReference type="SFLD" id="SFLDG00002">
    <property type="entry name" value="C1.7:_P-type_atpase_like"/>
    <property type="match status" value="1"/>
</dbReference>
<feature type="transmembrane region" description="Helical" evidence="14">
    <location>
        <begin position="272"/>
        <end position="300"/>
    </location>
</feature>
<evidence type="ECO:0000256" key="2">
    <source>
        <dbReference type="ARBA" id="ARBA00005675"/>
    </source>
</evidence>
<dbReference type="InterPro" id="IPR023298">
    <property type="entry name" value="ATPase_P-typ_TM_dom_sf"/>
</dbReference>
<dbReference type="InterPro" id="IPR059000">
    <property type="entry name" value="ATPase_P-type_domA"/>
</dbReference>
<feature type="transmembrane region" description="Helical" evidence="14">
    <location>
        <begin position="693"/>
        <end position="716"/>
    </location>
</feature>
<dbReference type="FunFam" id="3.40.50.1000:FF:000028">
    <property type="entry name" value="Calcium-transporting P-type ATPase, putative"/>
    <property type="match status" value="1"/>
</dbReference>
<evidence type="ECO:0000256" key="10">
    <source>
        <dbReference type="ARBA" id="ARBA00022840"/>
    </source>
</evidence>
<feature type="transmembrane region" description="Helical" evidence="14">
    <location>
        <begin position="249"/>
        <end position="266"/>
    </location>
</feature>
<dbReference type="InterPro" id="IPR023299">
    <property type="entry name" value="ATPase_P-typ_cyto_dom_N"/>
</dbReference>
<dbReference type="CDD" id="cd02089">
    <property type="entry name" value="P-type_ATPase_Ca_prok"/>
    <property type="match status" value="1"/>
</dbReference>
<proteinExistence type="inferred from homology"/>
<dbReference type="InterPro" id="IPR036412">
    <property type="entry name" value="HAD-like_sf"/>
</dbReference>
<keyword evidence="5" id="KW-0813">Transport</keyword>
<evidence type="ECO:0000256" key="3">
    <source>
        <dbReference type="ARBA" id="ARBA00012790"/>
    </source>
</evidence>
<dbReference type="GO" id="GO:0005388">
    <property type="term" value="F:P-type calcium transporter activity"/>
    <property type="evidence" value="ECO:0007669"/>
    <property type="project" value="UniProtKB-EC"/>
</dbReference>
<keyword evidence="17" id="KW-1185">Reference proteome</keyword>
<dbReference type="OrthoDB" id="8552577at2"/>
<dbReference type="Proteomes" id="UP000199533">
    <property type="component" value="Unassembled WGS sequence"/>
</dbReference>
<dbReference type="InterPro" id="IPR006408">
    <property type="entry name" value="P-type_ATPase_IIB"/>
</dbReference>
<dbReference type="InterPro" id="IPR044492">
    <property type="entry name" value="P_typ_ATPase_HD_dom"/>
</dbReference>
<dbReference type="GO" id="GO:0046872">
    <property type="term" value="F:metal ion binding"/>
    <property type="evidence" value="ECO:0007669"/>
    <property type="project" value="UniProtKB-KW"/>
</dbReference>
<keyword evidence="9" id="KW-0106">Calcium</keyword>
<dbReference type="GO" id="GO:0005524">
    <property type="term" value="F:ATP binding"/>
    <property type="evidence" value="ECO:0007669"/>
    <property type="project" value="UniProtKB-KW"/>
</dbReference>
<evidence type="ECO:0000256" key="7">
    <source>
        <dbReference type="ARBA" id="ARBA00022723"/>
    </source>
</evidence>
<dbReference type="FunFam" id="3.40.50.1000:FF:000001">
    <property type="entry name" value="Phospholipid-transporting ATPase IC"/>
    <property type="match status" value="1"/>
</dbReference>
<feature type="transmembrane region" description="Helical" evidence="14">
    <location>
        <begin position="852"/>
        <end position="869"/>
    </location>
</feature>
<dbReference type="Gene3D" id="3.40.1110.10">
    <property type="entry name" value="Calcium-transporting ATPase, cytoplasmic domain N"/>
    <property type="match status" value="1"/>
</dbReference>
<comment type="similarity">
    <text evidence="2">Belongs to the cation transport ATPase (P-type) (TC 3.A.3) family. Type IIA subfamily.</text>
</comment>
<feature type="transmembrane region" description="Helical" evidence="14">
    <location>
        <begin position="754"/>
        <end position="777"/>
    </location>
</feature>
<reference evidence="17" key="1">
    <citation type="submission" date="2016-10" db="EMBL/GenBank/DDBJ databases">
        <authorList>
            <person name="Varghese N."/>
            <person name="Submissions S."/>
        </authorList>
    </citation>
    <scope>NUCLEOTIDE SEQUENCE [LARGE SCALE GENOMIC DNA]</scope>
    <source>
        <strain evidence="17">Nm69</strain>
    </source>
</reference>
<keyword evidence="11" id="KW-1278">Translocase</keyword>
<evidence type="ECO:0000256" key="8">
    <source>
        <dbReference type="ARBA" id="ARBA00022741"/>
    </source>
</evidence>
<evidence type="ECO:0000256" key="5">
    <source>
        <dbReference type="ARBA" id="ARBA00022568"/>
    </source>
</evidence>
<dbReference type="Pfam" id="PF00690">
    <property type="entry name" value="Cation_ATPase_N"/>
    <property type="match status" value="1"/>
</dbReference>
<keyword evidence="8" id="KW-0547">Nucleotide-binding</keyword>
<dbReference type="PANTHER" id="PTHR43294:SF21">
    <property type="entry name" value="CATION TRANSPORTING ATPASE"/>
    <property type="match status" value="1"/>
</dbReference>
<organism evidence="16 17">
    <name type="scientific">Nitrosomonas aestuarii</name>
    <dbReference type="NCBI Taxonomy" id="52441"/>
    <lineage>
        <taxon>Bacteria</taxon>
        <taxon>Pseudomonadati</taxon>
        <taxon>Pseudomonadota</taxon>
        <taxon>Betaproteobacteria</taxon>
        <taxon>Nitrosomonadales</taxon>
        <taxon>Nitrosomonadaceae</taxon>
        <taxon>Nitrosomonas</taxon>
    </lineage>
</organism>
<accession>A0A1I4AWL1</accession>
<comment type="subcellular location">
    <subcellularLocation>
        <location evidence="1">Cell membrane</location>
        <topology evidence="1">Multi-pass membrane protein</topology>
    </subcellularLocation>
</comment>
<dbReference type="EMBL" id="FOSP01000010">
    <property type="protein sequence ID" value="SFK60992.1"/>
    <property type="molecule type" value="Genomic_DNA"/>
</dbReference>
<evidence type="ECO:0000256" key="14">
    <source>
        <dbReference type="SAM" id="Phobius"/>
    </source>
</evidence>
<dbReference type="SMART" id="SM00831">
    <property type="entry name" value="Cation_ATPase_N"/>
    <property type="match status" value="1"/>
</dbReference>
<evidence type="ECO:0000313" key="16">
    <source>
        <dbReference type="EMBL" id="SFK60992.1"/>
    </source>
</evidence>
<dbReference type="Gene3D" id="1.20.1110.10">
    <property type="entry name" value="Calcium-transporting ATPase, transmembrane domain"/>
    <property type="match status" value="1"/>
</dbReference>
<dbReference type="Pfam" id="PF00122">
    <property type="entry name" value="E1-E2_ATPase"/>
    <property type="match status" value="1"/>
</dbReference>
<keyword evidence="10" id="KW-0067">ATP-binding</keyword>
<evidence type="ECO:0000256" key="6">
    <source>
        <dbReference type="ARBA" id="ARBA00022692"/>
    </source>
</evidence>
<dbReference type="InterPro" id="IPR008250">
    <property type="entry name" value="ATPase_P-typ_transduc_dom_A_sf"/>
</dbReference>
<dbReference type="InterPro" id="IPR023214">
    <property type="entry name" value="HAD_sf"/>
</dbReference>
<keyword evidence="7" id="KW-0479">Metal-binding</keyword>
<dbReference type="RefSeq" id="WP_090698965.1">
    <property type="nucleotide sequence ID" value="NZ_FOSP01000010.1"/>
</dbReference>
<dbReference type="Pfam" id="PF13246">
    <property type="entry name" value="Cation_ATPase"/>
    <property type="match status" value="1"/>
</dbReference>
<evidence type="ECO:0000256" key="13">
    <source>
        <dbReference type="ARBA" id="ARBA00023136"/>
    </source>
</evidence>
<keyword evidence="6 14" id="KW-0812">Transmembrane</keyword>
<feature type="transmembrane region" description="Helical" evidence="14">
    <location>
        <begin position="84"/>
        <end position="105"/>
    </location>
</feature>
<dbReference type="SUPFAM" id="SSF81653">
    <property type="entry name" value="Calcium ATPase, transduction domain A"/>
    <property type="match status" value="1"/>
</dbReference>
<dbReference type="PRINTS" id="PR00120">
    <property type="entry name" value="HATPASE"/>
</dbReference>
<feature type="domain" description="Cation-transporting P-type ATPase N-terminal" evidence="15">
    <location>
        <begin position="6"/>
        <end position="80"/>
    </location>
</feature>
<dbReference type="Pfam" id="PF00689">
    <property type="entry name" value="Cation_ATPase_C"/>
    <property type="match status" value="1"/>
</dbReference>
<dbReference type="Gene3D" id="2.70.150.10">
    <property type="entry name" value="Calcium-transporting ATPase, cytoplasmic transduction domain A"/>
    <property type="match status" value="1"/>
</dbReference>
<evidence type="ECO:0000256" key="4">
    <source>
        <dbReference type="ARBA" id="ARBA00022475"/>
    </source>
</evidence>
<dbReference type="GO" id="GO:0005886">
    <property type="term" value="C:plasma membrane"/>
    <property type="evidence" value="ECO:0007669"/>
    <property type="project" value="UniProtKB-SubCell"/>
</dbReference>
<dbReference type="SFLD" id="SFLDF00027">
    <property type="entry name" value="p-type_atpase"/>
    <property type="match status" value="1"/>
</dbReference>
<feature type="transmembrane region" description="Helical" evidence="14">
    <location>
        <begin position="53"/>
        <end position="78"/>
    </location>
</feature>
<evidence type="ECO:0000259" key="15">
    <source>
        <dbReference type="SMART" id="SM00831"/>
    </source>
</evidence>
<keyword evidence="5" id="KW-0109">Calcium transport</keyword>
<gene>
    <name evidence="16" type="ORF">SAMN05216302_101075</name>
</gene>
<dbReference type="GO" id="GO:1902600">
    <property type="term" value="P:proton transmembrane transport"/>
    <property type="evidence" value="ECO:0007669"/>
    <property type="project" value="TreeGrafter"/>
</dbReference>
<dbReference type="EC" id="7.2.2.10" evidence="3"/>